<name>A0A382QSW0_9ZZZZ</name>
<gene>
    <name evidence="2" type="ORF">METZ01_LOCUS340844</name>
</gene>
<sequence length="115" mass="13248">MAFETVTIKCWRLIIDAMKLKPGINPAFQHTNAEFVCTRTQWDQSSVLFFAFLIAFLMRDFFSSGVRAFQLLRICFVASLRLGSPFGSSEEGCSITIIFYSISYYFWKGKLRLDS</sequence>
<accession>A0A382QSW0</accession>
<protein>
    <submittedName>
        <fullName evidence="2">Uncharacterized protein</fullName>
    </submittedName>
</protein>
<keyword evidence="1" id="KW-0472">Membrane</keyword>
<keyword evidence="1" id="KW-0812">Transmembrane</keyword>
<keyword evidence="1" id="KW-1133">Transmembrane helix</keyword>
<dbReference type="AlphaFoldDB" id="A0A382QSW0"/>
<organism evidence="2">
    <name type="scientific">marine metagenome</name>
    <dbReference type="NCBI Taxonomy" id="408172"/>
    <lineage>
        <taxon>unclassified sequences</taxon>
        <taxon>metagenomes</taxon>
        <taxon>ecological metagenomes</taxon>
    </lineage>
</organism>
<proteinExistence type="predicted"/>
<feature type="transmembrane region" description="Helical" evidence="1">
    <location>
        <begin position="47"/>
        <end position="66"/>
    </location>
</feature>
<reference evidence="2" key="1">
    <citation type="submission" date="2018-05" db="EMBL/GenBank/DDBJ databases">
        <authorList>
            <person name="Lanie J.A."/>
            <person name="Ng W.-L."/>
            <person name="Kazmierczak K.M."/>
            <person name="Andrzejewski T.M."/>
            <person name="Davidsen T.M."/>
            <person name="Wayne K.J."/>
            <person name="Tettelin H."/>
            <person name="Glass J.I."/>
            <person name="Rusch D."/>
            <person name="Podicherti R."/>
            <person name="Tsui H.-C.T."/>
            <person name="Winkler M.E."/>
        </authorList>
    </citation>
    <scope>NUCLEOTIDE SEQUENCE</scope>
</reference>
<dbReference type="EMBL" id="UINC01116328">
    <property type="protein sequence ID" value="SVC87990.1"/>
    <property type="molecule type" value="Genomic_DNA"/>
</dbReference>
<evidence type="ECO:0000313" key="2">
    <source>
        <dbReference type="EMBL" id="SVC87990.1"/>
    </source>
</evidence>
<evidence type="ECO:0000256" key="1">
    <source>
        <dbReference type="SAM" id="Phobius"/>
    </source>
</evidence>